<keyword evidence="4" id="KW-1185">Reference proteome</keyword>
<organism evidence="3 4">
    <name type="scientific">Carpediemonas membranifera</name>
    <dbReference type="NCBI Taxonomy" id="201153"/>
    <lineage>
        <taxon>Eukaryota</taxon>
        <taxon>Metamonada</taxon>
        <taxon>Carpediemonas-like organisms</taxon>
        <taxon>Carpediemonas</taxon>
    </lineage>
</organism>
<protein>
    <submittedName>
        <fullName evidence="3">Uncharacterized protein</fullName>
    </submittedName>
</protein>
<comment type="caution">
    <text evidence="3">The sequence shown here is derived from an EMBL/GenBank/DDBJ whole genome shotgun (WGS) entry which is preliminary data.</text>
</comment>
<gene>
    <name evidence="3" type="ORF">J8273_1884</name>
</gene>
<feature type="compositionally biased region" description="Low complexity" evidence="2">
    <location>
        <begin position="476"/>
        <end position="508"/>
    </location>
</feature>
<accession>A0A8J6BG76</accession>
<evidence type="ECO:0000313" key="3">
    <source>
        <dbReference type="EMBL" id="KAG9396837.1"/>
    </source>
</evidence>
<feature type="compositionally biased region" description="Pro residues" evidence="2">
    <location>
        <begin position="114"/>
        <end position="128"/>
    </location>
</feature>
<sequence length="738" mass="80253">MTAEQIFDVYRLSRGQSFYWKLYILPERRCLQTHSHRDARLTLIHALDEIETIILSEELQAQFTLQCRTGVTFTYSAANTPRDDIIDAVLEVADIPVRMSESSKPLYRPTRAAPAPPARLAPTPPAPLNRPVRASAETWSTSATRPRAMEVYGSPASVPQEPDETRYDMLTVSSGVSRPEHVMETEPNPHTAPDPAHTHYTSRPSPPAPEMGVRELGVDAAVQATERVLPKLTYELDVQVSPETEVSSTNTDAITGVDTSTQVVGPAMDSQIVALNQKIVELGSELQQEQARNNKSVDTLMKLQKEHIVLKAVNSSKEETEARVRQKVEEIEHWKGMHEEAMERVQLLETELAERKTAMAEIEVRTRDTRSASDVAGMEQLVTEAEERAGVAEDRVDELEAELEELRKKEKTSVDADKAARLVMELKAEKDVTAMQKAKLKTANQMIADLNTTIGNLRSQIRELSRSKRNATPPGSRSASPVKRSPKPSSRPAATEPEPAPAPQAVSDSEMESPPMPEPVPVATDAGLAPAPLPTRLVDSEPPPEPKSESSPPAPLSEPDMDAMPPIPDAGPPAPVDMPDLETTEATPRSQPPRPAETVEVSPAPESAHDPAPSAETGDADLPVVPLPNQTVGHGGIVRLDATGTSPSVQGALQRGGNPQILCKWSIRDGELQLWDFKNPDSLASIAVCRYETYIAARGRALLIDARFNDGAATVVLEGAPVSKIVTIFNAAQVPEKS</sequence>
<feature type="compositionally biased region" description="Pro residues" evidence="2">
    <location>
        <begin position="565"/>
        <end position="576"/>
    </location>
</feature>
<reference evidence="3" key="1">
    <citation type="submission" date="2021-05" db="EMBL/GenBank/DDBJ databases">
        <title>A free-living protist that lacks canonical eukaryotic 1 DNA replication and segregation systems.</title>
        <authorList>
            <person name="Salas-Leiva D.E."/>
            <person name="Tromer E.C."/>
            <person name="Curtis B.A."/>
            <person name="Jerlstrom-Hultqvist J."/>
            <person name="Kolisko M."/>
            <person name="Yi Z."/>
            <person name="Salas-Leiva J.S."/>
            <person name="Gallot-Lavallee L."/>
            <person name="Kops G.J.P.L."/>
            <person name="Archibald J.M."/>
            <person name="Simpson A.G.B."/>
            <person name="Roger A.J."/>
        </authorList>
    </citation>
    <scope>NUCLEOTIDE SEQUENCE</scope>
    <source>
        <strain evidence="3">BICM</strain>
    </source>
</reference>
<dbReference type="EMBL" id="JAHDYR010000005">
    <property type="protein sequence ID" value="KAG9396837.1"/>
    <property type="molecule type" value="Genomic_DNA"/>
</dbReference>
<name>A0A8J6BG76_9EUKA</name>
<feature type="coiled-coil region" evidence="1">
    <location>
        <begin position="272"/>
        <end position="416"/>
    </location>
</feature>
<keyword evidence="1" id="KW-0175">Coiled coil</keyword>
<evidence type="ECO:0000313" key="4">
    <source>
        <dbReference type="Proteomes" id="UP000717585"/>
    </source>
</evidence>
<feature type="region of interest" description="Disordered" evidence="2">
    <location>
        <begin position="178"/>
        <end position="209"/>
    </location>
</feature>
<proteinExistence type="predicted"/>
<evidence type="ECO:0000256" key="2">
    <source>
        <dbReference type="SAM" id="MobiDB-lite"/>
    </source>
</evidence>
<dbReference type="AlphaFoldDB" id="A0A8J6BG76"/>
<feature type="region of interest" description="Disordered" evidence="2">
    <location>
        <begin position="462"/>
        <end position="622"/>
    </location>
</feature>
<evidence type="ECO:0000256" key="1">
    <source>
        <dbReference type="SAM" id="Coils"/>
    </source>
</evidence>
<dbReference type="Proteomes" id="UP000717585">
    <property type="component" value="Unassembled WGS sequence"/>
</dbReference>
<feature type="region of interest" description="Disordered" evidence="2">
    <location>
        <begin position="103"/>
        <end position="142"/>
    </location>
</feature>